<evidence type="ECO:0000313" key="1">
    <source>
        <dbReference type="EMBL" id="BDX08352.1"/>
    </source>
</evidence>
<accession>A0AA48HTD6</accession>
<proteinExistence type="predicted"/>
<dbReference type="KEGG" id="pmaw:MACH26_38730"/>
<keyword evidence="2" id="KW-1185">Reference proteome</keyword>
<name>A0AA48HTD6_9ALTE</name>
<reference evidence="1" key="1">
    <citation type="submission" date="2023-01" db="EMBL/GenBank/DDBJ databases">
        <title>Complete genome sequence of Planctobacterium marinum strain Dej080120_11.</title>
        <authorList>
            <person name="Ueki S."/>
            <person name="Maruyama F."/>
        </authorList>
    </citation>
    <scope>NUCLEOTIDE SEQUENCE</scope>
    <source>
        <strain evidence="1">Dej080120_11</strain>
    </source>
</reference>
<dbReference type="RefSeq" id="WP_338294425.1">
    <property type="nucleotide sequence ID" value="NZ_AP027272.1"/>
</dbReference>
<dbReference type="Proteomes" id="UP001333710">
    <property type="component" value="Chromosome"/>
</dbReference>
<dbReference type="EMBL" id="AP027272">
    <property type="protein sequence ID" value="BDX08352.1"/>
    <property type="molecule type" value="Genomic_DNA"/>
</dbReference>
<sequence>MDHFNISKTMINTWLWMLDESQDERLAQQARGLLLKLFPSIQAARSFSGQAK</sequence>
<protein>
    <submittedName>
        <fullName evidence="1">Uncharacterized protein</fullName>
    </submittedName>
</protein>
<gene>
    <name evidence="1" type="ORF">MACH26_38730</name>
</gene>
<dbReference type="AlphaFoldDB" id="A0AA48HTD6"/>
<evidence type="ECO:0000313" key="2">
    <source>
        <dbReference type="Proteomes" id="UP001333710"/>
    </source>
</evidence>
<organism evidence="1 2">
    <name type="scientific">Planctobacterium marinum</name>
    <dbReference type="NCBI Taxonomy" id="1631968"/>
    <lineage>
        <taxon>Bacteria</taxon>
        <taxon>Pseudomonadati</taxon>
        <taxon>Pseudomonadota</taxon>
        <taxon>Gammaproteobacteria</taxon>
        <taxon>Alteromonadales</taxon>
        <taxon>Alteromonadaceae</taxon>
        <taxon>Planctobacterium</taxon>
    </lineage>
</organism>